<keyword evidence="3" id="KW-0813">Transport</keyword>
<keyword evidence="6" id="KW-0547">Nucleotide-binding</keyword>
<evidence type="ECO:0000256" key="4">
    <source>
        <dbReference type="ARBA" id="ARBA00022475"/>
    </source>
</evidence>
<evidence type="ECO:0000256" key="1">
    <source>
        <dbReference type="ARBA" id="ARBA00004417"/>
    </source>
</evidence>
<organism evidence="12 13">
    <name type="scientific">Desulfacinum hydrothermale DSM 13146</name>
    <dbReference type="NCBI Taxonomy" id="1121390"/>
    <lineage>
        <taxon>Bacteria</taxon>
        <taxon>Pseudomonadati</taxon>
        <taxon>Thermodesulfobacteriota</taxon>
        <taxon>Syntrophobacteria</taxon>
        <taxon>Syntrophobacterales</taxon>
        <taxon>Syntrophobacteraceae</taxon>
        <taxon>Desulfacinum</taxon>
    </lineage>
</organism>
<dbReference type="Proteomes" id="UP000192783">
    <property type="component" value="Unassembled WGS sequence"/>
</dbReference>
<gene>
    <name evidence="12" type="ORF">SAMN02746041_00019</name>
</gene>
<evidence type="ECO:0000256" key="8">
    <source>
        <dbReference type="ARBA" id="ARBA00022967"/>
    </source>
</evidence>
<evidence type="ECO:0000256" key="6">
    <source>
        <dbReference type="ARBA" id="ARBA00022741"/>
    </source>
</evidence>
<keyword evidence="5" id="KW-0997">Cell inner membrane</keyword>
<dbReference type="PROSITE" id="PS00211">
    <property type="entry name" value="ABC_TRANSPORTER_1"/>
    <property type="match status" value="2"/>
</dbReference>
<dbReference type="EMBL" id="FWXF01000001">
    <property type="protein sequence ID" value="SMC16165.1"/>
    <property type="molecule type" value="Genomic_DNA"/>
</dbReference>
<evidence type="ECO:0000256" key="3">
    <source>
        <dbReference type="ARBA" id="ARBA00022448"/>
    </source>
</evidence>
<feature type="region of interest" description="Disordered" evidence="10">
    <location>
        <begin position="535"/>
        <end position="562"/>
    </location>
</feature>
<proteinExistence type="inferred from homology"/>
<accession>A0A1W1WWY5</accession>
<dbReference type="Gene3D" id="3.40.50.300">
    <property type="entry name" value="P-loop containing nucleotide triphosphate hydrolases"/>
    <property type="match status" value="2"/>
</dbReference>
<dbReference type="NCBIfam" id="NF007739">
    <property type="entry name" value="PRK10419.1"/>
    <property type="match status" value="2"/>
</dbReference>
<dbReference type="GO" id="GO:0005524">
    <property type="term" value="F:ATP binding"/>
    <property type="evidence" value="ECO:0007669"/>
    <property type="project" value="UniProtKB-KW"/>
</dbReference>
<keyword evidence="4" id="KW-1003">Cell membrane</keyword>
<dbReference type="Pfam" id="PF00005">
    <property type="entry name" value="ABC_tran"/>
    <property type="match status" value="2"/>
</dbReference>
<dbReference type="FunFam" id="3.40.50.300:FF:002585">
    <property type="entry name" value="Glutathione import ATP-binding protein GsiA"/>
    <property type="match status" value="1"/>
</dbReference>
<dbReference type="PROSITE" id="PS50893">
    <property type="entry name" value="ABC_TRANSPORTER_2"/>
    <property type="match status" value="2"/>
</dbReference>
<dbReference type="GO" id="GO:0005886">
    <property type="term" value="C:plasma membrane"/>
    <property type="evidence" value="ECO:0007669"/>
    <property type="project" value="UniProtKB-SubCell"/>
</dbReference>
<evidence type="ECO:0000256" key="5">
    <source>
        <dbReference type="ARBA" id="ARBA00022519"/>
    </source>
</evidence>
<dbReference type="PANTHER" id="PTHR43297:SF14">
    <property type="entry name" value="ATPASE AAA-TYPE CORE DOMAIN-CONTAINING PROTEIN"/>
    <property type="match status" value="1"/>
</dbReference>
<dbReference type="InterPro" id="IPR050388">
    <property type="entry name" value="ABC_Ni/Peptide_Import"/>
</dbReference>
<dbReference type="InterPro" id="IPR013563">
    <property type="entry name" value="Oligopep_ABC_C"/>
</dbReference>
<dbReference type="GO" id="GO:0015833">
    <property type="term" value="P:peptide transport"/>
    <property type="evidence" value="ECO:0007669"/>
    <property type="project" value="InterPro"/>
</dbReference>
<keyword evidence="7 12" id="KW-0067">ATP-binding</keyword>
<dbReference type="RefSeq" id="WP_084055516.1">
    <property type="nucleotide sequence ID" value="NZ_FWXF01000001.1"/>
</dbReference>
<evidence type="ECO:0000256" key="10">
    <source>
        <dbReference type="SAM" id="MobiDB-lite"/>
    </source>
</evidence>
<sequence>MGHLLKMTNVVIEGLSGTEWTPIVKGVDLHLNRGEVLGLIGESGAGKSTLGLASMAYTRQGCRIASGSIVFDGMELTTAPRHVLRNIRGVRIAYVAQSAAAAFNPAHTLLKQCVEAPVQHGLMSYQEAAEKTVETYKRLLLPDPEQIGYRYPHQVSGGQLQRAMVAMAMACQPDIIIFDEPTTALDVTTQIEVLTAIKEITRQFRTAAIYITHDLAVVAQLADRIMVLRYGELVEEGETRQMLAHPKEEYTRALLSVRKQQKPSSPAALKEKPLLEVEGVRASYTKGVEVLHDVQVRVKPRTTVAVVGESGSGKSTLARVITGLLPPTKGRIVFDGQELSADLKSRSRDVLRRLQMIYQMPDTALNPRQKLRTVLGRPLEFYFGMQGKEKTDRIVELLEMVELPPEYIDRYPTELSGGEKQRVCIARALAAEPDLIICDEVTSALDQLVAEGVLKLLQRLQDKLGISYLFITHDLATVKAIADEIVVMCQGRVVEQGIKEEILTPPHHEYTELLLSSVPEMDPDWLDNLLARRARRRARKPSDQGPRKPMRQPAPAAASFNR</sequence>
<evidence type="ECO:0000259" key="11">
    <source>
        <dbReference type="PROSITE" id="PS50893"/>
    </source>
</evidence>
<keyword evidence="9" id="KW-0472">Membrane</keyword>
<feature type="domain" description="ABC transporter" evidence="11">
    <location>
        <begin position="275"/>
        <end position="515"/>
    </location>
</feature>
<feature type="domain" description="ABC transporter" evidence="11">
    <location>
        <begin position="5"/>
        <end position="255"/>
    </location>
</feature>
<dbReference type="SUPFAM" id="SSF52540">
    <property type="entry name" value="P-loop containing nucleoside triphosphate hydrolases"/>
    <property type="match status" value="2"/>
</dbReference>
<evidence type="ECO:0000313" key="12">
    <source>
        <dbReference type="EMBL" id="SMC16165.1"/>
    </source>
</evidence>
<dbReference type="GO" id="GO:0016887">
    <property type="term" value="F:ATP hydrolysis activity"/>
    <property type="evidence" value="ECO:0007669"/>
    <property type="project" value="InterPro"/>
</dbReference>
<dbReference type="SMART" id="SM00382">
    <property type="entry name" value="AAA"/>
    <property type="match status" value="2"/>
</dbReference>
<dbReference type="OrthoDB" id="9809450at2"/>
<evidence type="ECO:0000256" key="2">
    <source>
        <dbReference type="ARBA" id="ARBA00005417"/>
    </source>
</evidence>
<dbReference type="InterPro" id="IPR027417">
    <property type="entry name" value="P-loop_NTPase"/>
</dbReference>
<reference evidence="12 13" key="1">
    <citation type="submission" date="2017-04" db="EMBL/GenBank/DDBJ databases">
        <authorList>
            <person name="Afonso C.L."/>
            <person name="Miller P.J."/>
            <person name="Scott M.A."/>
            <person name="Spackman E."/>
            <person name="Goraichik I."/>
            <person name="Dimitrov K.M."/>
            <person name="Suarez D.L."/>
            <person name="Swayne D.E."/>
        </authorList>
    </citation>
    <scope>NUCLEOTIDE SEQUENCE [LARGE SCALE GENOMIC DNA]</scope>
    <source>
        <strain evidence="12 13">DSM 13146</strain>
    </source>
</reference>
<keyword evidence="13" id="KW-1185">Reference proteome</keyword>
<evidence type="ECO:0000256" key="9">
    <source>
        <dbReference type="ARBA" id="ARBA00023136"/>
    </source>
</evidence>
<dbReference type="AlphaFoldDB" id="A0A1W1WWY5"/>
<comment type="similarity">
    <text evidence="2">Belongs to the ABC transporter superfamily.</text>
</comment>
<name>A0A1W1WWY5_9BACT</name>
<dbReference type="Pfam" id="PF08352">
    <property type="entry name" value="oligo_HPY"/>
    <property type="match status" value="1"/>
</dbReference>
<dbReference type="InterPro" id="IPR003593">
    <property type="entry name" value="AAA+_ATPase"/>
</dbReference>
<dbReference type="PANTHER" id="PTHR43297">
    <property type="entry name" value="OLIGOPEPTIDE TRANSPORT ATP-BINDING PROTEIN APPD"/>
    <property type="match status" value="1"/>
</dbReference>
<evidence type="ECO:0000256" key="7">
    <source>
        <dbReference type="ARBA" id="ARBA00022840"/>
    </source>
</evidence>
<dbReference type="STRING" id="1121390.SAMN02746041_00019"/>
<keyword evidence="8" id="KW-1278">Translocase</keyword>
<comment type="subcellular location">
    <subcellularLocation>
        <location evidence="1">Cell inner membrane</location>
        <topology evidence="1">Peripheral membrane protein</topology>
    </subcellularLocation>
</comment>
<dbReference type="InterPro" id="IPR017871">
    <property type="entry name" value="ABC_transporter-like_CS"/>
</dbReference>
<protein>
    <submittedName>
        <fullName evidence="12">Peptide/nickel transport system ATP-binding protein</fullName>
    </submittedName>
</protein>
<dbReference type="InterPro" id="IPR003439">
    <property type="entry name" value="ABC_transporter-like_ATP-bd"/>
</dbReference>
<dbReference type="CDD" id="cd03257">
    <property type="entry name" value="ABC_NikE_OppD_transporters"/>
    <property type="match status" value="2"/>
</dbReference>
<evidence type="ECO:0000313" key="13">
    <source>
        <dbReference type="Proteomes" id="UP000192783"/>
    </source>
</evidence>